<evidence type="ECO:0000313" key="4">
    <source>
        <dbReference type="Proteomes" id="UP001172673"/>
    </source>
</evidence>
<name>A0AA38XA53_9EURO</name>
<sequence>MAIIGNFEVTIAGEGEVLHEYDVAAEDQVDPSKKDASNNEPASKYEDLRARATTVFKYVEAVPGLNFQISYTAQSKGRLPARGYFSFPTTIDGHCVSQPIVTAKDLAKRGPRTTHREGTSDDQNSMTAAEIIAKYQSIGTVKVEVWRRISKGKKNSSSNRSILTGPVPEKALKGKAMDVGVELQAAKPSQKHNVHVGEDLDDYPVATFILFYRSRNALQILGVIPRTPEPVALEDRDPATLTPAELLELVRRQQAQLQAEKVKIKQEKAEANLKRLEGIKREAEVEDDDEISIVTQTRSLVGKPRSWSYWTEA</sequence>
<accession>A0AA38XA53</accession>
<feature type="coiled-coil region" evidence="1">
    <location>
        <begin position="247"/>
        <end position="286"/>
    </location>
</feature>
<keyword evidence="4" id="KW-1185">Reference proteome</keyword>
<dbReference type="Proteomes" id="UP001172673">
    <property type="component" value="Unassembled WGS sequence"/>
</dbReference>
<dbReference type="InterPro" id="IPR057678">
    <property type="entry name" value="DUF7918"/>
</dbReference>
<dbReference type="PANTHER" id="PTHR36223:SF1">
    <property type="entry name" value="TRANSCRIPTION ELONGATION FACTOR EAF N-TERMINAL DOMAIN-CONTAINING PROTEIN"/>
    <property type="match status" value="1"/>
</dbReference>
<comment type="caution">
    <text evidence="3">The sequence shown here is derived from an EMBL/GenBank/DDBJ whole genome shotgun (WGS) entry which is preliminary data.</text>
</comment>
<evidence type="ECO:0000313" key="3">
    <source>
        <dbReference type="EMBL" id="KAJ9609591.1"/>
    </source>
</evidence>
<feature type="domain" description="DUF7918" evidence="2">
    <location>
        <begin position="121"/>
        <end position="227"/>
    </location>
</feature>
<dbReference type="PANTHER" id="PTHR36223">
    <property type="entry name" value="BETA-LACTAMASE-TYPE TRANSPEPTIDASE FOLD DOMAIN CONTAINING PROTEIN"/>
    <property type="match status" value="1"/>
</dbReference>
<evidence type="ECO:0000259" key="2">
    <source>
        <dbReference type="Pfam" id="PF25534"/>
    </source>
</evidence>
<dbReference type="EMBL" id="JAPDRK010000008">
    <property type="protein sequence ID" value="KAJ9609591.1"/>
    <property type="molecule type" value="Genomic_DNA"/>
</dbReference>
<protein>
    <recommendedName>
        <fullName evidence="2">DUF7918 domain-containing protein</fullName>
    </recommendedName>
</protein>
<proteinExistence type="predicted"/>
<dbReference type="Pfam" id="PF25534">
    <property type="entry name" value="DUF7918"/>
    <property type="match status" value="1"/>
</dbReference>
<reference evidence="3" key="1">
    <citation type="submission" date="2022-10" db="EMBL/GenBank/DDBJ databases">
        <title>Culturing micro-colonial fungi from biological soil crusts in the Mojave desert and describing Neophaeococcomyces mojavensis, and introducing the new genera and species Taxawa tesnikishii.</title>
        <authorList>
            <person name="Kurbessoian T."/>
            <person name="Stajich J.E."/>
        </authorList>
    </citation>
    <scope>NUCLEOTIDE SEQUENCE</scope>
    <source>
        <strain evidence="3">TK_41</strain>
    </source>
</reference>
<organism evidence="3 4">
    <name type="scientific">Cladophialophora chaetospira</name>
    <dbReference type="NCBI Taxonomy" id="386627"/>
    <lineage>
        <taxon>Eukaryota</taxon>
        <taxon>Fungi</taxon>
        <taxon>Dikarya</taxon>
        <taxon>Ascomycota</taxon>
        <taxon>Pezizomycotina</taxon>
        <taxon>Eurotiomycetes</taxon>
        <taxon>Chaetothyriomycetidae</taxon>
        <taxon>Chaetothyriales</taxon>
        <taxon>Herpotrichiellaceae</taxon>
        <taxon>Cladophialophora</taxon>
    </lineage>
</organism>
<gene>
    <name evidence="3" type="ORF">H2200_005918</name>
</gene>
<keyword evidence="1" id="KW-0175">Coiled coil</keyword>
<evidence type="ECO:0000256" key="1">
    <source>
        <dbReference type="SAM" id="Coils"/>
    </source>
</evidence>
<dbReference type="AlphaFoldDB" id="A0AA38XA53"/>